<proteinExistence type="predicted"/>
<accession>A0A6M3IFG4</accession>
<dbReference type="AlphaFoldDB" id="A0A6M3IFG4"/>
<gene>
    <name evidence="2" type="ORF">MM415B01892_0018</name>
</gene>
<feature type="transmembrane region" description="Helical" evidence="1">
    <location>
        <begin position="39"/>
        <end position="72"/>
    </location>
</feature>
<protein>
    <submittedName>
        <fullName evidence="2">Uncharacterized protein</fullName>
    </submittedName>
</protein>
<keyword evidence="1" id="KW-0472">Membrane</keyword>
<dbReference type="EMBL" id="MT141208">
    <property type="protein sequence ID" value="QJA56260.1"/>
    <property type="molecule type" value="Genomic_DNA"/>
</dbReference>
<sequence>MKSYVPLWCILTYLLATNASSYGENHPFRKWFGRDATFLIYGFLFGLASLPVLGWQAITQAIIGSASFYVLMKWSNDGYFGHKLKHKFVELTFGFLGTVMYFWK</sequence>
<keyword evidence="1" id="KW-0812">Transmembrane</keyword>
<evidence type="ECO:0000256" key="1">
    <source>
        <dbReference type="SAM" id="Phobius"/>
    </source>
</evidence>
<reference evidence="2" key="1">
    <citation type="submission" date="2020-03" db="EMBL/GenBank/DDBJ databases">
        <title>The deep terrestrial virosphere.</title>
        <authorList>
            <person name="Holmfeldt K."/>
            <person name="Nilsson E."/>
            <person name="Simone D."/>
            <person name="Lopez-Fernandez M."/>
            <person name="Wu X."/>
            <person name="de Brujin I."/>
            <person name="Lundin D."/>
            <person name="Andersson A."/>
            <person name="Bertilsson S."/>
            <person name="Dopson M."/>
        </authorList>
    </citation>
    <scope>NUCLEOTIDE SEQUENCE</scope>
    <source>
        <strain evidence="2">MM415B01892</strain>
    </source>
</reference>
<evidence type="ECO:0000313" key="2">
    <source>
        <dbReference type="EMBL" id="QJA56260.1"/>
    </source>
</evidence>
<name>A0A6M3IFG4_9ZZZZ</name>
<organism evidence="2">
    <name type="scientific">viral metagenome</name>
    <dbReference type="NCBI Taxonomy" id="1070528"/>
    <lineage>
        <taxon>unclassified sequences</taxon>
        <taxon>metagenomes</taxon>
        <taxon>organismal metagenomes</taxon>
    </lineage>
</organism>
<keyword evidence="1" id="KW-1133">Transmembrane helix</keyword>